<dbReference type="eggNOG" id="ENOG5030A5Y">
    <property type="taxonomic scope" value="Bacteria"/>
</dbReference>
<dbReference type="STRING" id="1423815.FC27_GL001808"/>
<comment type="caution">
    <text evidence="1">The sequence shown here is derived from an EMBL/GenBank/DDBJ whole genome shotgun (WGS) entry which is preliminary data.</text>
</comment>
<organism evidence="1 2">
    <name type="scientific">Companilactobacillus versmoldensis DSM 14857 = KCTC 3814</name>
    <dbReference type="NCBI Taxonomy" id="1423815"/>
    <lineage>
        <taxon>Bacteria</taxon>
        <taxon>Bacillati</taxon>
        <taxon>Bacillota</taxon>
        <taxon>Bacilli</taxon>
        <taxon>Lactobacillales</taxon>
        <taxon>Lactobacillaceae</taxon>
        <taxon>Companilactobacillus</taxon>
    </lineage>
</organism>
<dbReference type="AlphaFoldDB" id="A0A0R1SIX7"/>
<sequence>MANNVTMDESIYQLLKDVDRNYFTSNRQLNTKSMLYQTIEEVQDKGWFQDLNLETVGNYPLATATLKKATLTEAGVKRLAELKQEFDKDKE</sequence>
<protein>
    <submittedName>
        <fullName evidence="1">Uncharacterized protein</fullName>
    </submittedName>
</protein>
<name>A0A0R1SIX7_9LACO</name>
<evidence type="ECO:0000313" key="1">
    <source>
        <dbReference type="EMBL" id="KRL67492.1"/>
    </source>
</evidence>
<proteinExistence type="predicted"/>
<dbReference type="RefSeq" id="WP_010625417.1">
    <property type="nucleotide sequence ID" value="NZ_AZFA01000005.1"/>
</dbReference>
<dbReference type="OrthoDB" id="2299109at2"/>
<dbReference type="PATRIC" id="fig|1423815.3.peg.1851"/>
<keyword evidence="2" id="KW-1185">Reference proteome</keyword>
<accession>A0A0R1SIX7</accession>
<evidence type="ECO:0000313" key="2">
    <source>
        <dbReference type="Proteomes" id="UP000051647"/>
    </source>
</evidence>
<dbReference type="Proteomes" id="UP000051647">
    <property type="component" value="Unassembled WGS sequence"/>
</dbReference>
<gene>
    <name evidence="1" type="ORF">FC27_GL001808</name>
</gene>
<dbReference type="EMBL" id="AZFA01000005">
    <property type="protein sequence ID" value="KRL67492.1"/>
    <property type="molecule type" value="Genomic_DNA"/>
</dbReference>
<reference evidence="1 2" key="1">
    <citation type="journal article" date="2015" name="Genome Announc.">
        <title>Expanding the biotechnology potential of lactobacilli through comparative genomics of 213 strains and associated genera.</title>
        <authorList>
            <person name="Sun Z."/>
            <person name="Harris H.M."/>
            <person name="McCann A."/>
            <person name="Guo C."/>
            <person name="Argimon S."/>
            <person name="Zhang W."/>
            <person name="Yang X."/>
            <person name="Jeffery I.B."/>
            <person name="Cooney J.C."/>
            <person name="Kagawa T.F."/>
            <person name="Liu W."/>
            <person name="Song Y."/>
            <person name="Salvetti E."/>
            <person name="Wrobel A."/>
            <person name="Rasinkangas P."/>
            <person name="Parkhill J."/>
            <person name="Rea M.C."/>
            <person name="O'Sullivan O."/>
            <person name="Ritari J."/>
            <person name="Douillard F.P."/>
            <person name="Paul Ross R."/>
            <person name="Yang R."/>
            <person name="Briner A.E."/>
            <person name="Felis G.E."/>
            <person name="de Vos W.M."/>
            <person name="Barrangou R."/>
            <person name="Klaenhammer T.R."/>
            <person name="Caufield P.W."/>
            <person name="Cui Y."/>
            <person name="Zhang H."/>
            <person name="O'Toole P.W."/>
        </authorList>
    </citation>
    <scope>NUCLEOTIDE SEQUENCE [LARGE SCALE GENOMIC DNA]</scope>
    <source>
        <strain evidence="1 2">DSM 14857</strain>
    </source>
</reference>